<dbReference type="Proteomes" id="UP000014387">
    <property type="component" value="Unassembled WGS sequence"/>
</dbReference>
<organism evidence="1 2">
    <name type="scientific">Gleimia europaea ACS-120-V-Col10b</name>
    <dbReference type="NCBI Taxonomy" id="883069"/>
    <lineage>
        <taxon>Bacteria</taxon>
        <taxon>Bacillati</taxon>
        <taxon>Actinomycetota</taxon>
        <taxon>Actinomycetes</taxon>
        <taxon>Actinomycetales</taxon>
        <taxon>Actinomycetaceae</taxon>
        <taxon>Gleimia</taxon>
    </lineage>
</organism>
<sequence>MKTVTLVYKIRRAWQYSRAGIGGATREYLRRQRLARRGKEPRKVAGRVFPQWPVPQPLDPLPTRVAVIASSSIEMGFSYEWQQVPLSITKWQSELDDSLDLLLVTSSAVSMRIWEDVPAILARCTQLSLPSVLWLDDSTVSIDEKLRTQFTAVVNLPPAVQPMVHNPRVITVNGKTLKRKNATPIKKIEGLPCKEQLSAYRMYKYFVDSTEQAGGSPSRRHMEINACDGLVCESPAPDGNNDIDRMRQAYVARQNYWLSNTYRHRANEIIKALGNQNAQHSQISVAPMVSTVRPEQLVHVIEYLAAQRGVDLQPIISTHGFEAPESVRNLARDLNLEIIWLEQDSHLSLGSIYNQMIARADASYIAKMDDDDFYDATYLLDSVLAHRYSEAQIVGKRSTFVYLESLDSTLLCFEADENKFVHEVAGPTLLCSRDFADEIKFADISTGEDGDFLRRASQKGAAIYAGSRFGFVRARSSTSHTWAVDNSVFTANGRQIHAGGPSKLELPGHFGVLGSLSQ</sequence>
<protein>
    <recommendedName>
        <fullName evidence="3">Glycosyltransferase 2-like domain-containing protein</fullName>
    </recommendedName>
</protein>
<dbReference type="InterPro" id="IPR029044">
    <property type="entry name" value="Nucleotide-diphossugar_trans"/>
</dbReference>
<gene>
    <name evidence="1" type="ORF">HMPREF9238_00806</name>
</gene>
<keyword evidence="2" id="KW-1185">Reference proteome</keyword>
<dbReference type="CDD" id="cd00761">
    <property type="entry name" value="Glyco_tranf_GTA_type"/>
    <property type="match status" value="1"/>
</dbReference>
<evidence type="ECO:0000313" key="1">
    <source>
        <dbReference type="EMBL" id="EPD31049.1"/>
    </source>
</evidence>
<name>A0A9W5REQ3_9ACTO</name>
<dbReference type="Gene3D" id="3.90.550.10">
    <property type="entry name" value="Spore Coat Polysaccharide Biosynthesis Protein SpsA, Chain A"/>
    <property type="match status" value="1"/>
</dbReference>
<dbReference type="EMBL" id="AGWN01000001">
    <property type="protein sequence ID" value="EPD31049.1"/>
    <property type="molecule type" value="Genomic_DNA"/>
</dbReference>
<evidence type="ECO:0008006" key="3">
    <source>
        <dbReference type="Google" id="ProtNLM"/>
    </source>
</evidence>
<evidence type="ECO:0000313" key="2">
    <source>
        <dbReference type="Proteomes" id="UP000014387"/>
    </source>
</evidence>
<comment type="caution">
    <text evidence="1">The sequence shown here is derived from an EMBL/GenBank/DDBJ whole genome shotgun (WGS) entry which is preliminary data.</text>
</comment>
<dbReference type="SUPFAM" id="SSF53448">
    <property type="entry name" value="Nucleotide-diphospho-sugar transferases"/>
    <property type="match status" value="1"/>
</dbReference>
<dbReference type="AlphaFoldDB" id="A0A9W5REQ3"/>
<accession>A0A9W5REQ3</accession>
<reference evidence="1 2" key="1">
    <citation type="submission" date="2013-05" db="EMBL/GenBank/DDBJ databases">
        <title>The Genome Sequence of Actinomyces europaeus ACS-120-V-COL10B.</title>
        <authorList>
            <consortium name="The Broad Institute Genomics Platform"/>
            <person name="Earl A."/>
            <person name="Ward D."/>
            <person name="Feldgarden M."/>
            <person name="Gevers D."/>
            <person name="Saerens B."/>
            <person name="Vaneechoutte M."/>
            <person name="Walker B."/>
            <person name="Young S."/>
            <person name="Zeng Q."/>
            <person name="Gargeya S."/>
            <person name="Fitzgerald M."/>
            <person name="Haas B."/>
            <person name="Abouelleil A."/>
            <person name="Allen A.W."/>
            <person name="Alvarado L."/>
            <person name="Arachchi H.M."/>
            <person name="Berlin A.M."/>
            <person name="Chapman S.B."/>
            <person name="Gainer-Dewar J."/>
            <person name="Goldberg J."/>
            <person name="Griggs A."/>
            <person name="Gujja S."/>
            <person name="Hansen M."/>
            <person name="Howarth C."/>
            <person name="Imamovic A."/>
            <person name="Ireland A."/>
            <person name="Larimer J."/>
            <person name="McCowan C."/>
            <person name="Murphy C."/>
            <person name="Pearson M."/>
            <person name="Poon T.W."/>
            <person name="Priest M."/>
            <person name="Roberts A."/>
            <person name="Saif S."/>
            <person name="Shea T."/>
            <person name="Sisk P."/>
            <person name="Sykes S."/>
            <person name="Wortman J."/>
            <person name="Nusbaum C."/>
            <person name="Birren B."/>
        </authorList>
    </citation>
    <scope>NUCLEOTIDE SEQUENCE [LARGE SCALE GENOMIC DNA]</scope>
    <source>
        <strain evidence="1 2">ACS-120-V-Col10b</strain>
    </source>
</reference>
<proteinExistence type="predicted"/>